<evidence type="ECO:0000259" key="4">
    <source>
        <dbReference type="Pfam" id="PF25078"/>
    </source>
</evidence>
<feature type="region of interest" description="Disordered" evidence="2">
    <location>
        <begin position="168"/>
        <end position="208"/>
    </location>
</feature>
<feature type="domain" description="DUF7801" evidence="4">
    <location>
        <begin position="624"/>
        <end position="701"/>
    </location>
</feature>
<organism evidence="5 6">
    <name type="scientific">Viridothelium virens</name>
    <name type="common">Speckled blister lichen</name>
    <name type="synonym">Trypethelium virens</name>
    <dbReference type="NCBI Taxonomy" id="1048519"/>
    <lineage>
        <taxon>Eukaryota</taxon>
        <taxon>Fungi</taxon>
        <taxon>Dikarya</taxon>
        <taxon>Ascomycota</taxon>
        <taxon>Pezizomycotina</taxon>
        <taxon>Dothideomycetes</taxon>
        <taxon>Dothideomycetes incertae sedis</taxon>
        <taxon>Trypetheliales</taxon>
        <taxon>Trypetheliaceae</taxon>
        <taxon>Viridothelium</taxon>
    </lineage>
</organism>
<feature type="compositionally biased region" description="Low complexity" evidence="2">
    <location>
        <begin position="554"/>
        <end position="574"/>
    </location>
</feature>
<dbReference type="Pfam" id="PF25078">
    <property type="entry name" value="DUF7801"/>
    <property type="match status" value="1"/>
</dbReference>
<dbReference type="PANTHER" id="PTHR23159:SF31">
    <property type="entry name" value="CENTROSOME-ASSOCIATED PROTEIN CEP250 ISOFORM X1"/>
    <property type="match status" value="1"/>
</dbReference>
<evidence type="ECO:0000256" key="1">
    <source>
        <dbReference type="SAM" id="Coils"/>
    </source>
</evidence>
<proteinExistence type="predicted"/>
<dbReference type="Gene3D" id="1.10.287.1490">
    <property type="match status" value="1"/>
</dbReference>
<evidence type="ECO:0000313" key="5">
    <source>
        <dbReference type="EMBL" id="KAF2236371.1"/>
    </source>
</evidence>
<feature type="coiled-coil region" evidence="1">
    <location>
        <begin position="116"/>
        <end position="143"/>
    </location>
</feature>
<sequence>MYRTALRNPFSSSRSVTSDQILISPPTASSIYGEESTPLPDLKSGESIKPTSPQFADSASLFAPSKQVLQDYQRWLKTNNKDGDASGRDRSMPHSDDPVGMHLLVETAMGDSEEFRILSVEEVEELKKEKRKLSAQIESVRRKLALESKVRDAAVSLTRLYSRKGHSLDSVPTLKRHRRNQKGSDSSVGSRDSDALNQTEDELAVSTRKCDDLSKEMWDLDIRYRAIEGQLLRHTAGVLQATHAGPRVQMKGSDANSLPRPQPPDSPQSVYSTMEKRRTAMTQDDDNFDDRSFYREADQLDGFVDRMRIRQSSIYDSDTDKPLPRPPDSATADTFALSSIASRLATSNKRLRELLRETEQEVGNSNFPEPPEVSTPDPQEQMNYLDELSYEVERVHRSLASQNSSSQDSTIMANLWDLVSANEERAREWKRQQLEDPTQEADTDDDEPAAIPNEQFTPDAFATKVQRLCSRAGILRDQQTILRRQIQQQRDLRTQADASSANLDTLNEEILQARARHAAAETETGDARAELAAVSAELERLRETSSTRSVAQQDATGSTTDTATTAAATAAAAEAEARATKAEDELRNLEGEVVRLTTELTVAKAELDGAYGTRAQRAAEGGADLRREVEDLSARNAGLQSRAETLQRELEGTLAEYEELVKGSVEAERERDGLEGVCDGLRERVEGLEAKLSEERIRWMGVKSPATAAAQGGVGASPGQETTSTVVLKNEFKRMMRDTRTENLKMLRAEQEERRKLEALLRQMRKDGAPPKSGLSQSTLAA</sequence>
<feature type="domain" description="Up-regulated during septation protein 1" evidence="3">
    <location>
        <begin position="101"/>
        <end position="242"/>
    </location>
</feature>
<dbReference type="Pfam" id="PF15456">
    <property type="entry name" value="Uds1"/>
    <property type="match status" value="1"/>
</dbReference>
<protein>
    <submittedName>
        <fullName evidence="5">Uncharacterized protein</fullName>
    </submittedName>
</protein>
<feature type="region of interest" description="Disordered" evidence="2">
    <location>
        <begin position="762"/>
        <end position="782"/>
    </location>
</feature>
<dbReference type="SUPFAM" id="SSF57997">
    <property type="entry name" value="Tropomyosin"/>
    <property type="match status" value="1"/>
</dbReference>
<dbReference type="OrthoDB" id="5569911at2759"/>
<evidence type="ECO:0000313" key="6">
    <source>
        <dbReference type="Proteomes" id="UP000800092"/>
    </source>
</evidence>
<dbReference type="AlphaFoldDB" id="A0A6A6HEM4"/>
<name>A0A6A6HEM4_VIRVR</name>
<feature type="compositionally biased region" description="Basic and acidic residues" evidence="2">
    <location>
        <begin position="79"/>
        <end position="97"/>
    </location>
</feature>
<feature type="region of interest" description="Disordered" evidence="2">
    <location>
        <begin position="539"/>
        <end position="578"/>
    </location>
</feature>
<dbReference type="PANTHER" id="PTHR23159">
    <property type="entry name" value="CENTROSOMAL PROTEIN 2"/>
    <property type="match status" value="1"/>
</dbReference>
<gene>
    <name evidence="5" type="ORF">EV356DRAFT_565524</name>
</gene>
<feature type="region of interest" description="Disordered" evidence="2">
    <location>
        <begin position="243"/>
        <end position="291"/>
    </location>
</feature>
<feature type="compositionally biased region" description="Polar residues" evidence="2">
    <location>
        <begin position="9"/>
        <end position="30"/>
    </location>
</feature>
<reference evidence="5" key="1">
    <citation type="journal article" date="2020" name="Stud. Mycol.">
        <title>101 Dothideomycetes genomes: a test case for predicting lifestyles and emergence of pathogens.</title>
        <authorList>
            <person name="Haridas S."/>
            <person name="Albert R."/>
            <person name="Binder M."/>
            <person name="Bloem J."/>
            <person name="Labutti K."/>
            <person name="Salamov A."/>
            <person name="Andreopoulos B."/>
            <person name="Baker S."/>
            <person name="Barry K."/>
            <person name="Bills G."/>
            <person name="Bluhm B."/>
            <person name="Cannon C."/>
            <person name="Castanera R."/>
            <person name="Culley D."/>
            <person name="Daum C."/>
            <person name="Ezra D."/>
            <person name="Gonzalez J."/>
            <person name="Henrissat B."/>
            <person name="Kuo A."/>
            <person name="Liang C."/>
            <person name="Lipzen A."/>
            <person name="Lutzoni F."/>
            <person name="Magnuson J."/>
            <person name="Mondo S."/>
            <person name="Nolan M."/>
            <person name="Ohm R."/>
            <person name="Pangilinan J."/>
            <person name="Park H.-J."/>
            <person name="Ramirez L."/>
            <person name="Alfaro M."/>
            <person name="Sun H."/>
            <person name="Tritt A."/>
            <person name="Yoshinaga Y."/>
            <person name="Zwiers L.-H."/>
            <person name="Turgeon B."/>
            <person name="Goodwin S."/>
            <person name="Spatafora J."/>
            <person name="Crous P."/>
            <person name="Grigoriev I."/>
        </authorList>
    </citation>
    <scope>NUCLEOTIDE SEQUENCE</scope>
    <source>
        <strain evidence="5">Tuck. ex Michener</strain>
    </source>
</reference>
<feature type="region of interest" description="Disordered" evidence="2">
    <location>
        <begin position="1"/>
        <end position="60"/>
    </location>
</feature>
<accession>A0A6A6HEM4</accession>
<evidence type="ECO:0000256" key="2">
    <source>
        <dbReference type="SAM" id="MobiDB-lite"/>
    </source>
</evidence>
<feature type="region of interest" description="Disordered" evidence="2">
    <location>
        <begin position="430"/>
        <end position="457"/>
    </location>
</feature>
<feature type="region of interest" description="Disordered" evidence="2">
    <location>
        <begin position="358"/>
        <end position="378"/>
    </location>
</feature>
<dbReference type="InterPro" id="IPR029191">
    <property type="entry name" value="Uds1"/>
</dbReference>
<feature type="compositionally biased region" description="Acidic residues" evidence="2">
    <location>
        <begin position="437"/>
        <end position="448"/>
    </location>
</feature>
<evidence type="ECO:0000259" key="3">
    <source>
        <dbReference type="Pfam" id="PF15456"/>
    </source>
</evidence>
<dbReference type="Proteomes" id="UP000800092">
    <property type="component" value="Unassembled WGS sequence"/>
</dbReference>
<dbReference type="InterPro" id="IPR056703">
    <property type="entry name" value="DUF7801"/>
</dbReference>
<keyword evidence="6" id="KW-1185">Reference proteome</keyword>
<dbReference type="EMBL" id="ML991785">
    <property type="protein sequence ID" value="KAF2236371.1"/>
    <property type="molecule type" value="Genomic_DNA"/>
</dbReference>
<keyword evidence="1" id="KW-0175">Coiled coil</keyword>
<feature type="region of interest" description="Disordered" evidence="2">
    <location>
        <begin position="78"/>
        <end position="97"/>
    </location>
</feature>